<dbReference type="RefSeq" id="WP_143152108.1">
    <property type="nucleotide sequence ID" value="NZ_FMJB01000040.1"/>
</dbReference>
<proteinExistence type="predicted"/>
<reference evidence="2" key="1">
    <citation type="submission" date="2016-09" db="EMBL/GenBank/DDBJ databases">
        <authorList>
            <person name="Wibberg D."/>
        </authorList>
    </citation>
    <scope>NUCLEOTIDE SEQUENCE [LARGE SCALE GENOMIC DNA]</scope>
</reference>
<name>A0A1M4MWE6_9RHOB</name>
<keyword evidence="2" id="KW-1185">Reference proteome</keyword>
<sequence>MDLDAKFGVCRFPKKESDGTYRRYEVGKTPKSKTAIVTGELDQTLKSYILAMRTPILYDAFIRSLVIWTVDASGQLFYSFEEFSEEFDSKLTCVASLNLKYISGIKCLKLGHPTLLNFEEARATGELAIAPPEDKSVDAYINGRSGRYCRGDKTRVPTVRQLQNVADLFSSAVGLRFKARL</sequence>
<gene>
    <name evidence="1" type="ORF">KARMA_1024</name>
</gene>
<evidence type="ECO:0000313" key="1">
    <source>
        <dbReference type="EMBL" id="SCM66842.1"/>
    </source>
</evidence>
<dbReference type="Proteomes" id="UP000184085">
    <property type="component" value="Unassembled WGS sequence"/>
</dbReference>
<evidence type="ECO:0000313" key="2">
    <source>
        <dbReference type="Proteomes" id="UP000184085"/>
    </source>
</evidence>
<dbReference type="AlphaFoldDB" id="A0A1M4MWE6"/>
<protein>
    <submittedName>
        <fullName evidence="1">Uncharacterized protein</fullName>
    </submittedName>
</protein>
<accession>A0A1M4MWE6</accession>
<dbReference type="EMBL" id="FMJB01000040">
    <property type="protein sequence ID" value="SCM66842.1"/>
    <property type="molecule type" value="Genomic_DNA"/>
</dbReference>
<organism evidence="1 2">
    <name type="scientific">Donghicola eburneus</name>
    <dbReference type="NCBI Taxonomy" id="393278"/>
    <lineage>
        <taxon>Bacteria</taxon>
        <taxon>Pseudomonadati</taxon>
        <taxon>Pseudomonadota</taxon>
        <taxon>Alphaproteobacteria</taxon>
        <taxon>Rhodobacterales</taxon>
        <taxon>Roseobacteraceae</taxon>
        <taxon>Donghicola</taxon>
    </lineage>
</organism>